<dbReference type="InterPro" id="IPR036291">
    <property type="entry name" value="NAD(P)-bd_dom_sf"/>
</dbReference>
<dbReference type="UniPathway" id="UPA00251">
    <property type="reaction ID" value="UER00316"/>
</dbReference>
<evidence type="ECO:0000256" key="3">
    <source>
        <dbReference type="ARBA" id="ARBA00012970"/>
    </source>
</evidence>
<feature type="binding site" evidence="9 11">
    <location>
        <position position="109"/>
    </location>
    <ligand>
        <name>substrate</name>
    </ligand>
</feature>
<feature type="binding site" evidence="9 11">
    <location>
        <begin position="49"/>
        <end position="52"/>
    </location>
    <ligand>
        <name>substrate</name>
    </ligand>
</feature>
<evidence type="ECO:0000256" key="5">
    <source>
        <dbReference type="ARBA" id="ARBA00023002"/>
    </source>
</evidence>
<dbReference type="InterPro" id="IPR015895">
    <property type="entry name" value="4pyrrol_synth_GluRdtase_N"/>
</dbReference>
<evidence type="ECO:0000259" key="17">
    <source>
        <dbReference type="Pfam" id="PF01488"/>
    </source>
</evidence>
<feature type="binding site" evidence="9 12">
    <location>
        <begin position="189"/>
        <end position="194"/>
    </location>
    <ligand>
        <name>NADP(+)</name>
        <dbReference type="ChEBI" id="CHEBI:58349"/>
    </ligand>
</feature>
<proteinExistence type="inferred from homology"/>
<evidence type="ECO:0000313" key="20">
    <source>
        <dbReference type="Proteomes" id="UP000076482"/>
    </source>
</evidence>
<comment type="catalytic activity">
    <reaction evidence="7 9 14">
        <text>(S)-4-amino-5-oxopentanoate + tRNA(Glu) + NADP(+) = L-glutamyl-tRNA(Glu) + NADPH + H(+)</text>
        <dbReference type="Rhea" id="RHEA:12344"/>
        <dbReference type="Rhea" id="RHEA-COMP:9663"/>
        <dbReference type="Rhea" id="RHEA-COMP:9680"/>
        <dbReference type="ChEBI" id="CHEBI:15378"/>
        <dbReference type="ChEBI" id="CHEBI:57501"/>
        <dbReference type="ChEBI" id="CHEBI:57783"/>
        <dbReference type="ChEBI" id="CHEBI:58349"/>
        <dbReference type="ChEBI" id="CHEBI:78442"/>
        <dbReference type="ChEBI" id="CHEBI:78520"/>
        <dbReference type="EC" id="1.2.1.70"/>
    </reaction>
</comment>
<name>A0A164NUJ2_BACCE</name>
<dbReference type="HAMAP" id="MF_00087">
    <property type="entry name" value="Glu_tRNA_reductase"/>
    <property type="match status" value="1"/>
</dbReference>
<keyword evidence="4 9" id="KW-0521">NADP</keyword>
<keyword evidence="5 9" id="KW-0560">Oxidoreductase</keyword>
<evidence type="ECO:0000259" key="16">
    <source>
        <dbReference type="Pfam" id="PF00745"/>
    </source>
</evidence>
<dbReference type="GO" id="GO:0006782">
    <property type="term" value="P:protoporphyrinogen IX biosynthetic process"/>
    <property type="evidence" value="ECO:0007669"/>
    <property type="project" value="UniProtKB-UniRule"/>
</dbReference>
<comment type="function">
    <text evidence="9">Catalyzes the NADPH-dependent reduction of glutamyl-tRNA(Glu) to glutamate 1-semialdehyde (GSA).</text>
</comment>
<evidence type="ECO:0000256" key="14">
    <source>
        <dbReference type="RuleBase" id="RU000584"/>
    </source>
</evidence>
<dbReference type="InterPro" id="IPR015896">
    <property type="entry name" value="4pyrrol_synth_GluRdtase_dimer"/>
</dbReference>
<feature type="domain" description="Glutamyl-tRNA reductase N-terminal" evidence="18">
    <location>
        <begin position="6"/>
        <end position="156"/>
    </location>
</feature>
<dbReference type="EC" id="1.2.1.70" evidence="3 9"/>
<dbReference type="SUPFAM" id="SSF69742">
    <property type="entry name" value="Glutamyl tRNA-reductase catalytic, N-terminal domain"/>
    <property type="match status" value="1"/>
</dbReference>
<dbReference type="PROSITE" id="PS00747">
    <property type="entry name" value="GLUTR"/>
    <property type="match status" value="1"/>
</dbReference>
<dbReference type="FunFam" id="3.40.50.720:FF:000031">
    <property type="entry name" value="Glutamyl-tRNA reductase"/>
    <property type="match status" value="1"/>
</dbReference>
<dbReference type="SUPFAM" id="SSF51735">
    <property type="entry name" value="NAD(P)-binding Rossmann-fold domains"/>
    <property type="match status" value="1"/>
</dbReference>
<evidence type="ECO:0000256" key="9">
    <source>
        <dbReference type="HAMAP-Rule" id="MF_00087"/>
    </source>
</evidence>
<evidence type="ECO:0000259" key="18">
    <source>
        <dbReference type="Pfam" id="PF05201"/>
    </source>
</evidence>
<dbReference type="InterPro" id="IPR018214">
    <property type="entry name" value="GluRdtase_CS"/>
</dbReference>
<dbReference type="GO" id="GO:0050661">
    <property type="term" value="F:NADP binding"/>
    <property type="evidence" value="ECO:0007669"/>
    <property type="project" value="InterPro"/>
</dbReference>
<reference evidence="19 20" key="1">
    <citation type="submission" date="2015-09" db="EMBL/GenBank/DDBJ databases">
        <title>Bacillus cereus food isolates.</title>
        <authorList>
            <person name="Boekhorst J."/>
        </authorList>
    </citation>
    <scope>NUCLEOTIDE SEQUENCE [LARGE SCALE GENOMIC DNA]</scope>
    <source>
        <strain evidence="19 20">B4088</strain>
    </source>
</reference>
<organism evidence="19 20">
    <name type="scientific">Bacillus cereus</name>
    <dbReference type="NCBI Taxonomy" id="1396"/>
    <lineage>
        <taxon>Bacteria</taxon>
        <taxon>Bacillati</taxon>
        <taxon>Bacillota</taxon>
        <taxon>Bacilli</taxon>
        <taxon>Bacillales</taxon>
        <taxon>Bacillaceae</taxon>
        <taxon>Bacillus</taxon>
        <taxon>Bacillus cereus group</taxon>
    </lineage>
</organism>
<feature type="coiled-coil region" evidence="15">
    <location>
        <begin position="18"/>
        <end position="45"/>
    </location>
</feature>
<evidence type="ECO:0000256" key="1">
    <source>
        <dbReference type="ARBA" id="ARBA00005059"/>
    </source>
</evidence>
<dbReference type="Gene3D" id="3.40.50.720">
    <property type="entry name" value="NAD(P)-binding Rossmann-like Domain"/>
    <property type="match status" value="1"/>
</dbReference>
<dbReference type="PANTHER" id="PTHR43120:SF1">
    <property type="entry name" value="GLUTAMYL-TRNA REDUCTASE 1, CHLOROPLASTIC"/>
    <property type="match status" value="1"/>
</dbReference>
<evidence type="ECO:0000256" key="8">
    <source>
        <dbReference type="ARBA" id="ARBA00068659"/>
    </source>
</evidence>
<feature type="site" description="Important for activity" evidence="9 13">
    <location>
        <position position="99"/>
    </location>
</feature>
<dbReference type="FunFam" id="3.30.460.30:FF:000001">
    <property type="entry name" value="Glutamyl-tRNA reductase"/>
    <property type="match status" value="1"/>
</dbReference>
<evidence type="ECO:0000256" key="7">
    <source>
        <dbReference type="ARBA" id="ARBA00047464"/>
    </source>
</evidence>
<accession>A0A164NUJ2</accession>
<dbReference type="CDD" id="cd05213">
    <property type="entry name" value="NAD_bind_Glutamyl_tRNA_reduct"/>
    <property type="match status" value="1"/>
</dbReference>
<keyword evidence="6 9" id="KW-0627">Porphyrin biosynthesis</keyword>
<sequence>MHILVVSVNYRTAPVEFREKLTFQAAELEQAMTTLQNQKSVLENVIVSTCNRTEIYAVVDQLHTGRYYIKKFLADWFQLEIEEVAPYLTIFEQDGAIDHLFRVTCGLDSMVVGETQILGQIKDSFLEAQQVKATGTIFNELFKQVVTLAKRAHSETTIGESAMSVSYAAVELGKKIFGELTDCHVLILGAGKMGELALQNLYGSGARKVTVMNRTFTKAEVMAEKYMGHAKPLSELQCALLEADILISSTGASEYVITKEMMTKVEKMRSGRPLFMVDIAVPRDIDPAIDELEGSFLYDIDDLQGVVEANRAERLKEAEKIQFMIEEEIVLFKTWLSTLGVVPLIAALRDKALAIQSETMESLERKIPNLSDRERKVISKHTKSIINQLLKDPILVAKEIAAEEGADEKLALFAKIFDLEMEDVESSAEEVEHKRAWTPSVPSL</sequence>
<gene>
    <name evidence="9" type="primary">hemA</name>
    <name evidence="19" type="ORF">B4088_2833</name>
</gene>
<dbReference type="InterPro" id="IPR036453">
    <property type="entry name" value="GluRdtase_dimer_dom_sf"/>
</dbReference>
<evidence type="ECO:0000256" key="11">
    <source>
        <dbReference type="PIRSR" id="PIRSR000445-2"/>
    </source>
</evidence>
<comment type="domain">
    <text evidence="9">Possesses an unusual extended V-shaped dimeric structure with each monomer consisting of three distinct domains arranged along a curved 'spinal' alpha-helix. The N-terminal catalytic domain specifically recognizes the glutamate moiety of the substrate. The second domain is the NADPH-binding domain, and the third C-terminal domain is responsible for dimerization.</text>
</comment>
<dbReference type="NCBIfam" id="TIGR01035">
    <property type="entry name" value="hemA"/>
    <property type="match status" value="1"/>
</dbReference>
<dbReference type="InterPro" id="IPR000343">
    <property type="entry name" value="4pyrrol_synth_GluRdtase"/>
</dbReference>
<dbReference type="RefSeq" id="WP_063261285.1">
    <property type="nucleotide sequence ID" value="NZ_LJKE01000047.1"/>
</dbReference>
<dbReference type="PATRIC" id="fig|1396.535.peg.1319"/>
<comment type="similarity">
    <text evidence="2 9 14">Belongs to the glutamyl-tRNA reductase family.</text>
</comment>
<dbReference type="SUPFAM" id="SSF69075">
    <property type="entry name" value="Glutamyl tRNA-reductase dimerization domain"/>
    <property type="match status" value="1"/>
</dbReference>
<dbReference type="Gene3D" id="3.30.460.30">
    <property type="entry name" value="Glutamyl-tRNA reductase, N-terminal domain"/>
    <property type="match status" value="1"/>
</dbReference>
<evidence type="ECO:0000256" key="2">
    <source>
        <dbReference type="ARBA" id="ARBA00005916"/>
    </source>
</evidence>
<evidence type="ECO:0000256" key="6">
    <source>
        <dbReference type="ARBA" id="ARBA00023244"/>
    </source>
</evidence>
<evidence type="ECO:0000256" key="13">
    <source>
        <dbReference type="PIRSR" id="PIRSR000445-4"/>
    </source>
</evidence>
<evidence type="ECO:0000256" key="10">
    <source>
        <dbReference type="PIRSR" id="PIRSR000445-1"/>
    </source>
</evidence>
<dbReference type="InterPro" id="IPR006151">
    <property type="entry name" value="Shikm_DH/Glu-tRNA_Rdtase"/>
</dbReference>
<evidence type="ECO:0000256" key="4">
    <source>
        <dbReference type="ARBA" id="ARBA00022857"/>
    </source>
</evidence>
<dbReference type="GO" id="GO:0008883">
    <property type="term" value="F:glutamyl-tRNA reductase activity"/>
    <property type="evidence" value="ECO:0007669"/>
    <property type="project" value="UniProtKB-UniRule"/>
</dbReference>
<dbReference type="EMBL" id="LJKE01000047">
    <property type="protein sequence ID" value="KZD65532.1"/>
    <property type="molecule type" value="Genomic_DNA"/>
</dbReference>
<feature type="binding site" evidence="9 11">
    <location>
        <begin position="114"/>
        <end position="116"/>
    </location>
    <ligand>
        <name>substrate</name>
    </ligand>
</feature>
<comment type="pathway">
    <text evidence="1 9 14">Porphyrin-containing compound metabolism; protoporphyrin-IX biosynthesis; 5-aminolevulinate from L-glutamyl-tRNA(Glu): step 1/2.</text>
</comment>
<feature type="domain" description="Quinate/shikimate 5-dehydrogenase/glutamyl-tRNA reductase" evidence="17">
    <location>
        <begin position="171"/>
        <end position="306"/>
    </location>
</feature>
<protein>
    <recommendedName>
        <fullName evidence="8 9">Glutamyl-tRNA reductase</fullName>
        <shortName evidence="9">GluTR</shortName>
        <ecNumber evidence="3 9">1.2.1.70</ecNumber>
    </recommendedName>
</protein>
<comment type="miscellaneous">
    <text evidence="9">During catalysis, the active site Cys acts as a nucleophile attacking the alpha-carbonyl group of tRNA-bound glutamate with the formation of a thioester intermediate between enzyme and glutamate, and the concomitant release of tRNA(Glu). The thioester intermediate is finally reduced by direct hydride transfer from NADPH, to form the product GSA.</text>
</comment>
<comment type="subunit">
    <text evidence="9">Homodimer.</text>
</comment>
<dbReference type="Pfam" id="PF00745">
    <property type="entry name" value="GlutR_dimer"/>
    <property type="match status" value="1"/>
</dbReference>
<evidence type="ECO:0000256" key="15">
    <source>
        <dbReference type="SAM" id="Coils"/>
    </source>
</evidence>
<evidence type="ECO:0000313" key="19">
    <source>
        <dbReference type="EMBL" id="KZD65532.1"/>
    </source>
</evidence>
<feature type="active site" description="Nucleophile" evidence="9 10">
    <location>
        <position position="50"/>
    </location>
</feature>
<comment type="caution">
    <text evidence="19">The sequence shown here is derived from an EMBL/GenBank/DDBJ whole genome shotgun (WGS) entry which is preliminary data.</text>
</comment>
<keyword evidence="15" id="KW-0175">Coiled coil</keyword>
<feature type="binding site" evidence="9 11">
    <location>
        <position position="120"/>
    </location>
    <ligand>
        <name>substrate</name>
    </ligand>
</feature>
<dbReference type="Pfam" id="PF05201">
    <property type="entry name" value="GlutR_N"/>
    <property type="match status" value="1"/>
</dbReference>
<dbReference type="AlphaFoldDB" id="A0A164NUJ2"/>
<dbReference type="Proteomes" id="UP000076482">
    <property type="component" value="Unassembled WGS sequence"/>
</dbReference>
<evidence type="ECO:0000256" key="12">
    <source>
        <dbReference type="PIRSR" id="PIRSR000445-3"/>
    </source>
</evidence>
<dbReference type="InterPro" id="IPR036343">
    <property type="entry name" value="GluRdtase_N_sf"/>
</dbReference>
<dbReference type="PIRSF" id="PIRSF000445">
    <property type="entry name" value="4pyrrol_synth_GluRdtase"/>
    <property type="match status" value="1"/>
</dbReference>
<dbReference type="PANTHER" id="PTHR43120">
    <property type="entry name" value="GLUTAMYL-TRNA REDUCTASE 1, CHLOROPLASTIC"/>
    <property type="match status" value="1"/>
</dbReference>
<dbReference type="Pfam" id="PF01488">
    <property type="entry name" value="Shikimate_DH"/>
    <property type="match status" value="1"/>
</dbReference>
<feature type="domain" description="Tetrapyrrole biosynthesis glutamyl-tRNA reductase dimerisation" evidence="16">
    <location>
        <begin position="322"/>
        <end position="419"/>
    </location>
</feature>